<keyword evidence="2" id="KW-0175">Coiled coil</keyword>
<keyword evidence="1" id="KW-0677">Repeat</keyword>
<evidence type="ECO:0000256" key="2">
    <source>
        <dbReference type="SAM" id="Coils"/>
    </source>
</evidence>
<dbReference type="OrthoDB" id="4151987at2759"/>
<dbReference type="InterPro" id="IPR056884">
    <property type="entry name" value="NPHP3-like_N"/>
</dbReference>
<protein>
    <submittedName>
        <fullName evidence="5">Uncharacterized protein</fullName>
    </submittedName>
</protein>
<evidence type="ECO:0000313" key="6">
    <source>
        <dbReference type="Proteomes" id="UP000054466"/>
    </source>
</evidence>
<accession>A0A0D2BZG1</accession>
<proteinExistence type="predicted"/>
<evidence type="ECO:0000259" key="4">
    <source>
        <dbReference type="Pfam" id="PF25053"/>
    </source>
</evidence>
<gene>
    <name evidence="5" type="ORF">PV07_11894</name>
</gene>
<dbReference type="InterPro" id="IPR027417">
    <property type="entry name" value="P-loop_NTPase"/>
</dbReference>
<dbReference type="VEuPathDB" id="FungiDB:PV07_11894"/>
<feature type="domain" description="DUF7791" evidence="4">
    <location>
        <begin position="516"/>
        <end position="651"/>
    </location>
</feature>
<dbReference type="HOGENOM" id="CLU_002341_6_1_1"/>
<name>A0A0D2BZG1_9EURO</name>
<dbReference type="PANTHER" id="PTHR10039">
    <property type="entry name" value="AMELOGENIN"/>
    <property type="match status" value="1"/>
</dbReference>
<keyword evidence="6" id="KW-1185">Reference proteome</keyword>
<feature type="coiled-coil region" evidence="2">
    <location>
        <begin position="118"/>
        <end position="145"/>
    </location>
</feature>
<dbReference type="InterPro" id="IPR056693">
    <property type="entry name" value="DUF7791"/>
</dbReference>
<feature type="domain" description="Nephrocystin 3-like N-terminal" evidence="3">
    <location>
        <begin position="243"/>
        <end position="411"/>
    </location>
</feature>
<dbReference type="GeneID" id="27351088"/>
<dbReference type="STRING" id="569365.A0A0D2BZG1"/>
<dbReference type="Proteomes" id="UP000054466">
    <property type="component" value="Unassembled WGS sequence"/>
</dbReference>
<reference evidence="5 6" key="1">
    <citation type="submission" date="2015-01" db="EMBL/GenBank/DDBJ databases">
        <title>The Genome Sequence of Cladophialophora immunda CBS83496.</title>
        <authorList>
            <consortium name="The Broad Institute Genomics Platform"/>
            <person name="Cuomo C."/>
            <person name="de Hoog S."/>
            <person name="Gorbushina A."/>
            <person name="Stielow B."/>
            <person name="Teixiera M."/>
            <person name="Abouelleil A."/>
            <person name="Chapman S.B."/>
            <person name="Priest M."/>
            <person name="Young S.K."/>
            <person name="Wortman J."/>
            <person name="Nusbaum C."/>
            <person name="Birren B."/>
        </authorList>
    </citation>
    <scope>NUCLEOTIDE SEQUENCE [LARGE SCALE GENOMIC DNA]</scope>
    <source>
        <strain evidence="5 6">CBS 83496</strain>
    </source>
</reference>
<evidence type="ECO:0000256" key="1">
    <source>
        <dbReference type="ARBA" id="ARBA00022737"/>
    </source>
</evidence>
<dbReference type="EMBL" id="KN847046">
    <property type="protein sequence ID" value="KIW23715.1"/>
    <property type="molecule type" value="Genomic_DNA"/>
</dbReference>
<dbReference type="Gene3D" id="3.40.50.300">
    <property type="entry name" value="P-loop containing nucleotide triphosphate hydrolases"/>
    <property type="match status" value="1"/>
</dbReference>
<dbReference type="SUPFAM" id="SSF52540">
    <property type="entry name" value="P-loop containing nucleoside triphosphate hydrolases"/>
    <property type="match status" value="1"/>
</dbReference>
<dbReference type="PANTHER" id="PTHR10039:SF5">
    <property type="entry name" value="NACHT DOMAIN-CONTAINING PROTEIN"/>
    <property type="match status" value="1"/>
</dbReference>
<evidence type="ECO:0000313" key="5">
    <source>
        <dbReference type="EMBL" id="KIW23715.1"/>
    </source>
</evidence>
<sequence>MAELAALGLAGNILQFVDFGIKLFQEARVLYRSSEGVTPAELELETTTRVLRQYAQDLETSQRGINANHASDSITLRNSAIAKECNGLADELLQLLESLRIKDTENRKWSSFKHALSRVAKRSKIENMERRLNRLRDALNSSLISDLKHHQPIILKTLRTLREQNMLLEAKTTGKLEDIEAELLRQADDDQRGAVDFAGLGLSLLALREEAKKAEKQQVFLQSLKFGEIKARHNTVKESYPSTFEWIFQDDSNFNNWLRKGKGIYWIEGKAGSGKSVLMKFLVHHDKTTNGLRTWAGTHKLFIGSHFFWNIGTKVQKSEEGLLRTLLYQVLKECPDLIEEICGPYTDADFEWDPHKLHKAFEKLSKIPPLGYRFCFFIDGLDEYSGDHMDLIHTAERMVSSSFIKVCASSRPWNVFTEAFGRSEQKLKLEELTQTDIRNYVHQRFAKETRGSENLYKSIAEEVTRRAQGVWLWVHLVVTSLVRGLINADNFSELRKTLDSLPDGLENYFRHIIQHIEPKYRQDSVRYFKTAIVAVQPLPVLAFKFLDEESMDSDYALKAQVNTYTEVELVPIRDSMKKRLNARCRDLLEITAGSSDLPLSESRVDFLHRTVKEFFSKTDSTFETFGEWKPADFDVQLSLCRAMLALIKGMPGEQKFGNWRTTLFSFVDELLYHARTIETECIHGPDPLDDKFRHEQEFKLLDDLDQAVTRLTNTAKVHWTNLRDVPDVRGDGFMEYKQMTFLALIVQAGLSLYAARKINSKVVQSKSGRPFLDYALRPNMVTPLDLPDAIARPDVRMVDLLLRIGAGPNWRIYSYENKTPWLLFLRHCHQRGNQRSSSLSKEDSKDMYLVVKMLVDNGADPDVRLDDEGTVEMEEALRGILSHTELISLREFLAERRRNNSGLVNWAKSLFGYA</sequence>
<evidence type="ECO:0000259" key="3">
    <source>
        <dbReference type="Pfam" id="PF24883"/>
    </source>
</evidence>
<dbReference type="Pfam" id="PF24883">
    <property type="entry name" value="NPHP3_N"/>
    <property type="match status" value="1"/>
</dbReference>
<dbReference type="InterPro" id="IPR036770">
    <property type="entry name" value="Ankyrin_rpt-contain_sf"/>
</dbReference>
<dbReference type="AlphaFoldDB" id="A0A0D2BZG1"/>
<organism evidence="5 6">
    <name type="scientific">Cladophialophora immunda</name>
    <dbReference type="NCBI Taxonomy" id="569365"/>
    <lineage>
        <taxon>Eukaryota</taxon>
        <taxon>Fungi</taxon>
        <taxon>Dikarya</taxon>
        <taxon>Ascomycota</taxon>
        <taxon>Pezizomycotina</taxon>
        <taxon>Eurotiomycetes</taxon>
        <taxon>Chaetothyriomycetidae</taxon>
        <taxon>Chaetothyriales</taxon>
        <taxon>Herpotrichiellaceae</taxon>
        <taxon>Cladophialophora</taxon>
    </lineage>
</organism>
<dbReference type="Pfam" id="PF25053">
    <property type="entry name" value="DUF7791"/>
    <property type="match status" value="1"/>
</dbReference>
<dbReference type="Gene3D" id="1.25.40.20">
    <property type="entry name" value="Ankyrin repeat-containing domain"/>
    <property type="match status" value="1"/>
</dbReference>
<dbReference type="RefSeq" id="XP_016243931.1">
    <property type="nucleotide sequence ID" value="XM_016399369.1"/>
</dbReference>